<protein>
    <submittedName>
        <fullName evidence="3">LysM peptidoglycan-binding domain-containing protein</fullName>
    </submittedName>
</protein>
<dbReference type="Gene3D" id="3.10.350.10">
    <property type="entry name" value="LysM domain"/>
    <property type="match status" value="2"/>
</dbReference>
<dbReference type="Pfam" id="PF01476">
    <property type="entry name" value="LysM"/>
    <property type="match status" value="2"/>
</dbReference>
<organism evidence="3 4">
    <name type="scientific">Paenibacillus oenotherae</name>
    <dbReference type="NCBI Taxonomy" id="1435645"/>
    <lineage>
        <taxon>Bacteria</taxon>
        <taxon>Bacillati</taxon>
        <taxon>Bacillota</taxon>
        <taxon>Bacilli</taxon>
        <taxon>Bacillales</taxon>
        <taxon>Paenibacillaceae</taxon>
        <taxon>Paenibacillus</taxon>
    </lineage>
</organism>
<dbReference type="Proteomes" id="UP000812277">
    <property type="component" value="Unassembled WGS sequence"/>
</dbReference>
<dbReference type="PROSITE" id="PS51782">
    <property type="entry name" value="LYSM"/>
    <property type="match status" value="2"/>
</dbReference>
<evidence type="ECO:0000313" key="4">
    <source>
        <dbReference type="Proteomes" id="UP000812277"/>
    </source>
</evidence>
<dbReference type="EMBL" id="JAHZIJ010000011">
    <property type="protein sequence ID" value="MBW7476235.1"/>
    <property type="molecule type" value="Genomic_DNA"/>
</dbReference>
<reference evidence="3 4" key="1">
    <citation type="submission" date="2021-07" db="EMBL/GenBank/DDBJ databases">
        <title>Paenibacillus radiodurans sp. nov., isolated from the southeastern edge of Tengger Desert.</title>
        <authorList>
            <person name="Zhang G."/>
        </authorList>
    </citation>
    <scope>NUCLEOTIDE SEQUENCE [LARGE SCALE GENOMIC DNA]</scope>
    <source>
        <strain evidence="3 4">DT7-4</strain>
    </source>
</reference>
<dbReference type="SMART" id="SM00257">
    <property type="entry name" value="LysM"/>
    <property type="match status" value="2"/>
</dbReference>
<name>A0ABS7D8N0_9BACL</name>
<dbReference type="SUPFAM" id="SSF54106">
    <property type="entry name" value="LysM domain"/>
    <property type="match status" value="2"/>
</dbReference>
<comment type="caution">
    <text evidence="3">The sequence shown here is derived from an EMBL/GenBank/DDBJ whole genome shotgun (WGS) entry which is preliminary data.</text>
</comment>
<keyword evidence="4" id="KW-1185">Reference proteome</keyword>
<proteinExistence type="predicted"/>
<dbReference type="InterPro" id="IPR018392">
    <property type="entry name" value="LysM"/>
</dbReference>
<feature type="compositionally biased region" description="Polar residues" evidence="1">
    <location>
        <begin position="602"/>
        <end position="617"/>
    </location>
</feature>
<evidence type="ECO:0000313" key="3">
    <source>
        <dbReference type="EMBL" id="MBW7476235.1"/>
    </source>
</evidence>
<evidence type="ECO:0000259" key="2">
    <source>
        <dbReference type="PROSITE" id="PS51782"/>
    </source>
</evidence>
<gene>
    <name evidence="3" type="ORF">K0T92_15940</name>
</gene>
<sequence length="617" mass="64816">MKIHIVKKGDSLYMIAQKYNVTLEEILKLNPNITNPDAIDVGMKVKVPTSKPGNMEIMHQHVVKQGDTLWKLSKAWGVPLSDMIKANPQLKNPNVLLTGEIVNIPKTGTPANMPDMGQGESAKHPLHPMSLMQGLGHGVQQGVQGVQGIMGKMSTAPFIGKKPTGPIMPQAAAPLPTPLPAPVPAPAPVPQPAPMPVMEKPVEKKVYPIHIQYEQHIDLFKQYGTPAKEVMSLYNMPQMPGAVSPAAATPGYGHDYGHHVSPAVSPAMMGGYGYPQPQTLPAALSPAADWCPPESVMGASTLPWGAPAPSSYGHWDSQAVSPLGTEPHYGADLVSPAGAGPHDDYGHGAVSPASAGPHDGYGYGYGPTGISPAGMNPYDCYDQAAVSPANIGPHDGYGYGYGPTGISPAGMNPYDCYDQTAVSPANIGPHHGYGYGPTGISPAGMNPYDCYDQTAVSPANIGPHHGYGYGPTGISPAGMNPYDCYDQTAVSPANIGPHHGYGYAPTAVSPAGMGPGGYDYGFGPTSVSPSMAGPAGMPVQTYGYSGQGQVSPLGTLEPKKCNCGCKDREEDINIEADTEMIALAQRSKEPVTRKAAKKSRKSNQLPRSRNNQPWINR</sequence>
<feature type="domain" description="LysM" evidence="2">
    <location>
        <begin position="2"/>
        <end position="47"/>
    </location>
</feature>
<feature type="domain" description="LysM" evidence="2">
    <location>
        <begin position="59"/>
        <end position="104"/>
    </location>
</feature>
<dbReference type="RefSeq" id="WP_219873471.1">
    <property type="nucleotide sequence ID" value="NZ_JAHZIJ010000011.1"/>
</dbReference>
<dbReference type="InterPro" id="IPR036779">
    <property type="entry name" value="LysM_dom_sf"/>
</dbReference>
<dbReference type="CDD" id="cd00118">
    <property type="entry name" value="LysM"/>
    <property type="match status" value="2"/>
</dbReference>
<dbReference type="PANTHER" id="PTHR33734">
    <property type="entry name" value="LYSM DOMAIN-CONTAINING GPI-ANCHORED PROTEIN 2"/>
    <property type="match status" value="1"/>
</dbReference>
<feature type="region of interest" description="Disordered" evidence="1">
    <location>
        <begin position="584"/>
        <end position="617"/>
    </location>
</feature>
<dbReference type="PANTHER" id="PTHR33734:SF34">
    <property type="entry name" value="SPOIVD-ASSOCIATED FACTOR A"/>
    <property type="match status" value="1"/>
</dbReference>
<evidence type="ECO:0000256" key="1">
    <source>
        <dbReference type="SAM" id="MobiDB-lite"/>
    </source>
</evidence>
<accession>A0ABS7D8N0</accession>